<proteinExistence type="predicted"/>
<dbReference type="Pfam" id="PF13407">
    <property type="entry name" value="Peripla_BP_4"/>
    <property type="match status" value="1"/>
</dbReference>
<feature type="domain" description="HTH lacI-type" evidence="4">
    <location>
        <begin position="1"/>
        <end position="55"/>
    </location>
</feature>
<evidence type="ECO:0000313" key="5">
    <source>
        <dbReference type="EMBL" id="MCF8715130.1"/>
    </source>
</evidence>
<dbReference type="EMBL" id="JAETXX010000005">
    <property type="protein sequence ID" value="MCF8715130.1"/>
    <property type="molecule type" value="Genomic_DNA"/>
</dbReference>
<comment type="caution">
    <text evidence="5">The sequence shown here is derived from an EMBL/GenBank/DDBJ whole genome shotgun (WGS) entry which is preliminary data.</text>
</comment>
<sequence length="355" mass="39971">MTIKEIAKLANVSLGTVDRVIHKRGKVSKKTEKKILDIIEKVNYQPNIYARGLVLNKSYQVAALVPSYSKGEYWEIPSKGIEMAAKNFSQFGIKLTILEFDQNSAMSFNKKAEELLKMNVDGAIIAPVINFEAVKLTKKLNEASIPFTLIDSNIKNSGCLKFIGQDAFQSGKLAAKLLCAEIKPKGTISIISVKNNENHNRTLQQRIEGFKEYLYSRPFINDITLVESNINLGSKDFDEQLKSACNPNNDTVGIYVPSSLIHYLAKHIESSALSNKVKLIGNDLISKNVEYLEKETITYLLGQRPKTQGYLALESFYNHLVLNKKIDSEKFLPIDIITQENLMYYDTNLNNLPHS</sequence>
<dbReference type="PROSITE" id="PS00356">
    <property type="entry name" value="HTH_LACI_1"/>
    <property type="match status" value="1"/>
</dbReference>
<dbReference type="Proteomes" id="UP000829517">
    <property type="component" value="Unassembled WGS sequence"/>
</dbReference>
<protein>
    <submittedName>
        <fullName evidence="5">Substrate-binding domain-containing protein</fullName>
    </submittedName>
</protein>
<dbReference type="Gene3D" id="1.10.260.40">
    <property type="entry name" value="lambda repressor-like DNA-binding domains"/>
    <property type="match status" value="1"/>
</dbReference>
<evidence type="ECO:0000313" key="6">
    <source>
        <dbReference type="Proteomes" id="UP000829517"/>
    </source>
</evidence>
<dbReference type="RefSeq" id="WP_236959096.1">
    <property type="nucleotide sequence ID" value="NZ_JAETXX010000005.1"/>
</dbReference>
<dbReference type="PANTHER" id="PTHR30146">
    <property type="entry name" value="LACI-RELATED TRANSCRIPTIONAL REPRESSOR"/>
    <property type="match status" value="1"/>
</dbReference>
<keyword evidence="3" id="KW-0804">Transcription</keyword>
<dbReference type="SUPFAM" id="SSF47413">
    <property type="entry name" value="lambda repressor-like DNA-binding domains"/>
    <property type="match status" value="1"/>
</dbReference>
<dbReference type="InterPro" id="IPR028082">
    <property type="entry name" value="Peripla_BP_I"/>
</dbReference>
<dbReference type="Pfam" id="PF00356">
    <property type="entry name" value="LacI"/>
    <property type="match status" value="1"/>
</dbReference>
<evidence type="ECO:0000259" key="4">
    <source>
        <dbReference type="PROSITE" id="PS50932"/>
    </source>
</evidence>
<keyword evidence="2" id="KW-0238">DNA-binding</keyword>
<keyword evidence="6" id="KW-1185">Reference proteome</keyword>
<name>A0ABS9J3Y6_9FLAO</name>
<dbReference type="InterPro" id="IPR025997">
    <property type="entry name" value="SBP_2_dom"/>
</dbReference>
<dbReference type="Gene3D" id="3.40.50.2300">
    <property type="match status" value="2"/>
</dbReference>
<evidence type="ECO:0000256" key="3">
    <source>
        <dbReference type="ARBA" id="ARBA00023163"/>
    </source>
</evidence>
<dbReference type="InterPro" id="IPR000843">
    <property type="entry name" value="HTH_LacI"/>
</dbReference>
<dbReference type="InterPro" id="IPR010982">
    <property type="entry name" value="Lambda_DNA-bd_dom_sf"/>
</dbReference>
<accession>A0ABS9J3Y6</accession>
<dbReference type="SMART" id="SM00354">
    <property type="entry name" value="HTH_LACI"/>
    <property type="match status" value="1"/>
</dbReference>
<organism evidence="5 6">
    <name type="scientific">Joostella atrarenae</name>
    <dbReference type="NCBI Taxonomy" id="679257"/>
    <lineage>
        <taxon>Bacteria</taxon>
        <taxon>Pseudomonadati</taxon>
        <taxon>Bacteroidota</taxon>
        <taxon>Flavobacteriia</taxon>
        <taxon>Flavobacteriales</taxon>
        <taxon>Flavobacteriaceae</taxon>
        <taxon>Joostella</taxon>
    </lineage>
</organism>
<evidence type="ECO:0000256" key="1">
    <source>
        <dbReference type="ARBA" id="ARBA00023015"/>
    </source>
</evidence>
<dbReference type="PANTHER" id="PTHR30146:SF144">
    <property type="entry name" value="LACI-FAMILY TRANSCRIPTION REGULATOR"/>
    <property type="match status" value="1"/>
</dbReference>
<reference evidence="5 6" key="1">
    <citation type="submission" date="2021-01" db="EMBL/GenBank/DDBJ databases">
        <title>Genome sequencing of Joostella atrarenae M1-2 (= KCTC 23194).</title>
        <authorList>
            <person name="Zakaria M.R."/>
            <person name="Lam M.Q."/>
            <person name="Chong C.S."/>
        </authorList>
    </citation>
    <scope>NUCLEOTIDE SEQUENCE [LARGE SCALE GENOMIC DNA]</scope>
    <source>
        <strain evidence="5 6">M1-2</strain>
    </source>
</reference>
<evidence type="ECO:0000256" key="2">
    <source>
        <dbReference type="ARBA" id="ARBA00023125"/>
    </source>
</evidence>
<keyword evidence="1" id="KW-0805">Transcription regulation</keyword>
<dbReference type="CDD" id="cd01392">
    <property type="entry name" value="HTH_LacI"/>
    <property type="match status" value="1"/>
</dbReference>
<dbReference type="SUPFAM" id="SSF53822">
    <property type="entry name" value="Periplasmic binding protein-like I"/>
    <property type="match status" value="1"/>
</dbReference>
<gene>
    <name evidence="5" type="ORF">JM658_09865</name>
</gene>
<dbReference type="PROSITE" id="PS50932">
    <property type="entry name" value="HTH_LACI_2"/>
    <property type="match status" value="1"/>
</dbReference>